<dbReference type="InterPro" id="IPR050563">
    <property type="entry name" value="4-hydroxybenzoyl-CoA_TE"/>
</dbReference>
<evidence type="ECO:0000313" key="3">
    <source>
        <dbReference type="EMBL" id="QHQ59814.1"/>
    </source>
</evidence>
<evidence type="ECO:0000256" key="1">
    <source>
        <dbReference type="ARBA" id="ARBA00005953"/>
    </source>
</evidence>
<dbReference type="AlphaFoldDB" id="A0A6P1TF82"/>
<dbReference type="InterPro" id="IPR006684">
    <property type="entry name" value="YbgC/YbaW"/>
</dbReference>
<accession>A0A6P1TF82</accession>
<organism evidence="3 4">
    <name type="scientific">Anaerocolumna sedimenticola</name>
    <dbReference type="NCBI Taxonomy" id="2696063"/>
    <lineage>
        <taxon>Bacteria</taxon>
        <taxon>Bacillati</taxon>
        <taxon>Bacillota</taxon>
        <taxon>Clostridia</taxon>
        <taxon>Lachnospirales</taxon>
        <taxon>Lachnospiraceae</taxon>
        <taxon>Anaerocolumna</taxon>
    </lineage>
</organism>
<dbReference type="PANTHER" id="PTHR31793:SF27">
    <property type="entry name" value="NOVEL THIOESTERASE SUPERFAMILY DOMAIN AND SAPOSIN A-TYPE DOMAIN CONTAINING PROTEIN (0610012H03RIK)"/>
    <property type="match status" value="1"/>
</dbReference>
<dbReference type="Proteomes" id="UP000464314">
    <property type="component" value="Chromosome"/>
</dbReference>
<keyword evidence="4" id="KW-1185">Reference proteome</keyword>
<sequence length="159" mass="18442">MSNELSEKDFKEAISHNILTGESIKPYIRQAMYYETDQMAIIHHSNYIRWFEESRIDFLEQIGLGYDTLEAKGILIPVLGVTCEYKSSVKFNEKVLILPKIIIFNGIKLTIQYKVLDADSLSLKASGESGHCFVNKDFKPINMKKNYREVYDTLYSWVN</sequence>
<proteinExistence type="inferred from homology"/>
<dbReference type="SUPFAM" id="SSF54637">
    <property type="entry name" value="Thioesterase/thiol ester dehydrase-isomerase"/>
    <property type="match status" value="1"/>
</dbReference>
<evidence type="ECO:0000313" key="4">
    <source>
        <dbReference type="Proteomes" id="UP000464314"/>
    </source>
</evidence>
<dbReference type="EC" id="3.1.2.-" evidence="3"/>
<dbReference type="CDD" id="cd00586">
    <property type="entry name" value="4HBT"/>
    <property type="match status" value="1"/>
</dbReference>
<keyword evidence="2 3" id="KW-0378">Hydrolase</keyword>
<name>A0A6P1TF82_9FIRM</name>
<comment type="similarity">
    <text evidence="1">Belongs to the 4-hydroxybenzoyl-CoA thioesterase family.</text>
</comment>
<dbReference type="NCBIfam" id="TIGR00051">
    <property type="entry name" value="YbgC/FadM family acyl-CoA thioesterase"/>
    <property type="match status" value="1"/>
</dbReference>
<protein>
    <submittedName>
        <fullName evidence="3">YbgC/FadM family acyl-CoA thioesterase</fullName>
        <ecNumber evidence="3">3.1.2.-</ecNumber>
    </submittedName>
</protein>
<reference evidence="3 4" key="1">
    <citation type="submission" date="2020-01" db="EMBL/GenBank/DDBJ databases">
        <title>Genome analysis of Anaerocolumna sp. CBA3638.</title>
        <authorList>
            <person name="Kim J."/>
            <person name="Roh S.W."/>
        </authorList>
    </citation>
    <scope>NUCLEOTIDE SEQUENCE [LARGE SCALE GENOMIC DNA]</scope>
    <source>
        <strain evidence="3 4">CBA3638</strain>
    </source>
</reference>
<dbReference type="GO" id="GO:0047617">
    <property type="term" value="F:fatty acyl-CoA hydrolase activity"/>
    <property type="evidence" value="ECO:0007669"/>
    <property type="project" value="TreeGrafter"/>
</dbReference>
<gene>
    <name evidence="3" type="ORF">Ana3638_02515</name>
</gene>
<evidence type="ECO:0000256" key="2">
    <source>
        <dbReference type="ARBA" id="ARBA00022801"/>
    </source>
</evidence>
<dbReference type="EMBL" id="CP048000">
    <property type="protein sequence ID" value="QHQ59814.1"/>
    <property type="molecule type" value="Genomic_DNA"/>
</dbReference>
<dbReference type="PANTHER" id="PTHR31793">
    <property type="entry name" value="4-HYDROXYBENZOYL-COA THIOESTERASE FAMILY MEMBER"/>
    <property type="match status" value="1"/>
</dbReference>
<dbReference type="Gene3D" id="3.10.129.10">
    <property type="entry name" value="Hotdog Thioesterase"/>
    <property type="match status" value="1"/>
</dbReference>
<dbReference type="InterPro" id="IPR029069">
    <property type="entry name" value="HotDog_dom_sf"/>
</dbReference>
<dbReference type="Pfam" id="PF13279">
    <property type="entry name" value="4HBT_2"/>
    <property type="match status" value="1"/>
</dbReference>
<dbReference type="KEGG" id="anr:Ana3638_02515"/>
<dbReference type="RefSeq" id="WP_161836650.1">
    <property type="nucleotide sequence ID" value="NZ_CP048000.1"/>
</dbReference>